<protein>
    <recommendedName>
        <fullName evidence="3">Bacteriocin</fullName>
    </recommendedName>
</protein>
<proteinExistence type="predicted"/>
<accession>A0A2I2M9M9</accession>
<evidence type="ECO:0008006" key="3">
    <source>
        <dbReference type="Google" id="ProtNLM"/>
    </source>
</evidence>
<evidence type="ECO:0000313" key="2">
    <source>
        <dbReference type="Proteomes" id="UP000490060"/>
    </source>
</evidence>
<dbReference type="AlphaFoldDB" id="A0A2I2M9M9"/>
<dbReference type="EMBL" id="OENE01000015">
    <property type="protein sequence ID" value="SOU88634.1"/>
    <property type="molecule type" value="Genomic_DNA"/>
</dbReference>
<reference evidence="1 2" key="1">
    <citation type="submission" date="2017-11" db="EMBL/GenBank/DDBJ databases">
        <authorList>
            <person name="Duchaud E."/>
        </authorList>
    </citation>
    <scope>NUCLEOTIDE SEQUENCE [LARGE SCALE GENOMIC DNA]</scope>
    <source>
        <strain evidence="1 2">TNO010</strain>
    </source>
</reference>
<sequence>MKNLNDFGVLEISKSEQQIIDGGEWISEAWKVLKEIDKGWDDFKDRLGNGWDSYGDCAC</sequence>
<gene>
    <name evidence="1" type="ORF">TNO010_220073</name>
</gene>
<dbReference type="RefSeq" id="WP_172505247.1">
    <property type="nucleotide sequence ID" value="NZ_OENE01000015.1"/>
</dbReference>
<dbReference type="Proteomes" id="UP000490060">
    <property type="component" value="Unassembled WGS sequence"/>
</dbReference>
<name>A0A2I2M9M9_9FLAO</name>
<evidence type="ECO:0000313" key="1">
    <source>
        <dbReference type="EMBL" id="SOU88634.1"/>
    </source>
</evidence>
<organism evidence="1 2">
    <name type="scientific">Tenacibaculum finnmarkense genomovar ulcerans</name>
    <dbReference type="NCBI Taxonomy" id="2781388"/>
    <lineage>
        <taxon>Bacteria</taxon>
        <taxon>Pseudomonadati</taxon>
        <taxon>Bacteroidota</taxon>
        <taxon>Flavobacteriia</taxon>
        <taxon>Flavobacteriales</taxon>
        <taxon>Flavobacteriaceae</taxon>
        <taxon>Tenacibaculum</taxon>
        <taxon>Tenacibaculum finnmarkense</taxon>
    </lineage>
</organism>